<feature type="region of interest" description="Disordered" evidence="1">
    <location>
        <begin position="397"/>
        <end position="691"/>
    </location>
</feature>
<evidence type="ECO:0000313" key="2">
    <source>
        <dbReference type="EMBL" id="KAG9320934.1"/>
    </source>
</evidence>
<feature type="compositionally biased region" description="Polar residues" evidence="1">
    <location>
        <begin position="332"/>
        <end position="341"/>
    </location>
</feature>
<feature type="compositionally biased region" description="Low complexity" evidence="1">
    <location>
        <begin position="716"/>
        <end position="727"/>
    </location>
</feature>
<accession>A0A9P8CWE4</accession>
<proteinExistence type="predicted"/>
<feature type="compositionally biased region" description="Acidic residues" evidence="1">
    <location>
        <begin position="523"/>
        <end position="533"/>
    </location>
</feature>
<evidence type="ECO:0000256" key="1">
    <source>
        <dbReference type="SAM" id="MobiDB-lite"/>
    </source>
</evidence>
<feature type="compositionally biased region" description="Low complexity" evidence="1">
    <location>
        <begin position="106"/>
        <end position="128"/>
    </location>
</feature>
<dbReference type="EMBL" id="JAIFTL010000245">
    <property type="protein sequence ID" value="KAG9320934.1"/>
    <property type="molecule type" value="Genomic_DNA"/>
</dbReference>
<feature type="region of interest" description="Disordered" evidence="1">
    <location>
        <begin position="1"/>
        <end position="26"/>
    </location>
</feature>
<dbReference type="AlphaFoldDB" id="A0A9P8CWE4"/>
<comment type="caution">
    <text evidence="2">The sequence shown here is derived from an EMBL/GenBank/DDBJ whole genome shotgun (WGS) entry which is preliminary data.</text>
</comment>
<organism evidence="2 3">
    <name type="scientific">Mortierella alpina</name>
    <name type="common">Oleaginous fungus</name>
    <name type="synonym">Mortierella renispora</name>
    <dbReference type="NCBI Taxonomy" id="64518"/>
    <lineage>
        <taxon>Eukaryota</taxon>
        <taxon>Fungi</taxon>
        <taxon>Fungi incertae sedis</taxon>
        <taxon>Mucoromycota</taxon>
        <taxon>Mortierellomycotina</taxon>
        <taxon>Mortierellomycetes</taxon>
        <taxon>Mortierellales</taxon>
        <taxon>Mortierellaceae</taxon>
        <taxon>Mortierella</taxon>
    </lineage>
</organism>
<feature type="compositionally biased region" description="Low complexity" evidence="1">
    <location>
        <begin position="669"/>
        <end position="683"/>
    </location>
</feature>
<protein>
    <submittedName>
        <fullName evidence="2">Uncharacterized protein</fullName>
    </submittedName>
</protein>
<feature type="compositionally biased region" description="Basic and acidic residues" evidence="1">
    <location>
        <begin position="574"/>
        <end position="585"/>
    </location>
</feature>
<feature type="region of interest" description="Disordered" evidence="1">
    <location>
        <begin position="140"/>
        <end position="162"/>
    </location>
</feature>
<feature type="compositionally biased region" description="Low complexity" evidence="1">
    <location>
        <begin position="512"/>
        <end position="522"/>
    </location>
</feature>
<feature type="region of interest" description="Disordered" evidence="1">
    <location>
        <begin position="712"/>
        <end position="791"/>
    </location>
</feature>
<gene>
    <name evidence="2" type="ORF">KVV02_000711</name>
</gene>
<feature type="region of interest" description="Disordered" evidence="1">
    <location>
        <begin position="84"/>
        <end position="128"/>
    </location>
</feature>
<dbReference type="Proteomes" id="UP000717515">
    <property type="component" value="Unassembled WGS sequence"/>
</dbReference>
<feature type="compositionally biased region" description="Low complexity" evidence="1">
    <location>
        <begin position="605"/>
        <end position="618"/>
    </location>
</feature>
<evidence type="ECO:0000313" key="3">
    <source>
        <dbReference type="Proteomes" id="UP000717515"/>
    </source>
</evidence>
<feature type="compositionally biased region" description="Basic residues" evidence="1">
    <location>
        <begin position="93"/>
        <end position="105"/>
    </location>
</feature>
<reference evidence="2" key="1">
    <citation type="submission" date="2021-07" db="EMBL/GenBank/DDBJ databases">
        <title>Draft genome of Mortierella alpina, strain LL118, isolated from an aspen leaf litter sample.</title>
        <authorList>
            <person name="Yang S."/>
            <person name="Vinatzer B.A."/>
        </authorList>
    </citation>
    <scope>NUCLEOTIDE SEQUENCE</scope>
    <source>
        <strain evidence="2">LL118</strain>
    </source>
</reference>
<feature type="compositionally biased region" description="Low complexity" evidence="1">
    <location>
        <begin position="436"/>
        <end position="464"/>
    </location>
</feature>
<feature type="compositionally biased region" description="Basic and acidic residues" evidence="1">
    <location>
        <begin position="777"/>
        <end position="789"/>
    </location>
</feature>
<sequence length="883" mass="97803">MHPAADNENESGNERPGYDLSMDHPGYSLPLTNISYSVDPCERQHVRCEALAQKAFQNIMDSYEEYERMTDVFQLEHERREQHERELKEERLRLRKQQKSKKKTGKQGSSAPVPASATSSSSTTPSKAVTPLAVCAPISTFSPSPWSPAAQQGRPRKKRKQYIPVHPAIVNRIPGITLRIQPDTTQGHQHLQVEILKNVDDYPSSHHGYNVGGQDTAEVDSIASPLTPLSDESMDLRPPEQSQLQARHDLSRIQKSIESGWPSYSYFPHSYLGPVKCEHAYYQQYPQDDKDVEMHDVAIAPNTLRSLSMAKHKRHQSTDSTGRRKSMHRSQENSPSVNGSRSVWPQDVAIAIADLPLSWNNFASRDCQVNTVIGKHDKEFGLLEEVVQEAVARQQAAQQLVSEDESEDESQDVHEPIVNGDQNSRRSSHTQDREGSATSASTPRATRTRPQNKPAASRSSATETARARATRSRTHPFDHDSGTAELVEAYDDIDRAMKAKRQKKREERMRATSEATSSASVAAEEDQEVEDGDFEGRDISDDYNNMERVQDEGQTQPPSRFKKPPALHFASGDAQDRSSKIKEDTVASPPSPPNSRQVTPAKGESTASSRRPSISSHARTNKTHSRTTSISNDAASTPPATPTKSTHTNSPDQRAGYGDRDGSEPSSKLSASGRTRASGRSLSIVIPAEGGTNYFESAMHMIEAKRRQAIAKKRAAAATTENESSSSGPVDPHELERELEHHLSAAAEPSGSKEDVRSAGSNLPKSSRALPGRVLRRVADHDREGRSVDSEPLLDPDCTSCRLELTAKDKATWKQAIQDGDIYLNRRTWSKTAILCNVCRVQYQEHHLRCTQCFFVPVASAIKTLKPGGTCIRCKAGTWLIEF</sequence>
<feature type="region of interest" description="Disordered" evidence="1">
    <location>
        <begin position="306"/>
        <end position="341"/>
    </location>
</feature>
<feature type="compositionally biased region" description="Basic and acidic residues" evidence="1">
    <location>
        <begin position="731"/>
        <end position="743"/>
    </location>
</feature>
<name>A0A9P8CWE4_MORAP</name>